<proteinExistence type="predicted"/>
<protein>
    <submittedName>
        <fullName evidence="1">Uncharacterized protein</fullName>
    </submittedName>
</protein>
<evidence type="ECO:0000313" key="1">
    <source>
        <dbReference type="EMBL" id="DAD36970.1"/>
    </source>
</evidence>
<reference evidence="1 2" key="1">
    <citation type="journal article" date="2020" name="Mol. Biol. Evol.">
        <title>Distinct Expression and Methylation Patterns for Genes with Different Fates following a Single Whole-Genome Duplication in Flowering Plants.</title>
        <authorList>
            <person name="Shi T."/>
            <person name="Rahmani R.S."/>
            <person name="Gugger P.F."/>
            <person name="Wang M."/>
            <person name="Li H."/>
            <person name="Zhang Y."/>
            <person name="Li Z."/>
            <person name="Wang Q."/>
            <person name="Van de Peer Y."/>
            <person name="Marchal K."/>
            <person name="Chen J."/>
        </authorList>
    </citation>
    <scope>NUCLEOTIDE SEQUENCE [LARGE SCALE GENOMIC DNA]</scope>
    <source>
        <tissue evidence="1">Leaf</tissue>
    </source>
</reference>
<name>A0A822YWS2_NELNU</name>
<keyword evidence="2" id="KW-1185">Reference proteome</keyword>
<dbReference type="AlphaFoldDB" id="A0A822YWS2"/>
<organism evidence="1 2">
    <name type="scientific">Nelumbo nucifera</name>
    <name type="common">Sacred lotus</name>
    <dbReference type="NCBI Taxonomy" id="4432"/>
    <lineage>
        <taxon>Eukaryota</taxon>
        <taxon>Viridiplantae</taxon>
        <taxon>Streptophyta</taxon>
        <taxon>Embryophyta</taxon>
        <taxon>Tracheophyta</taxon>
        <taxon>Spermatophyta</taxon>
        <taxon>Magnoliopsida</taxon>
        <taxon>Proteales</taxon>
        <taxon>Nelumbonaceae</taxon>
        <taxon>Nelumbo</taxon>
    </lineage>
</organism>
<evidence type="ECO:0000313" key="2">
    <source>
        <dbReference type="Proteomes" id="UP000607653"/>
    </source>
</evidence>
<comment type="caution">
    <text evidence="1">The sequence shown here is derived from an EMBL/GenBank/DDBJ whole genome shotgun (WGS) entry which is preliminary data.</text>
</comment>
<dbReference type="EMBL" id="DUZY01000004">
    <property type="protein sequence ID" value="DAD36970.1"/>
    <property type="molecule type" value="Genomic_DNA"/>
</dbReference>
<sequence length="92" mass="10118">MSIFYTSTPSNKHAFVNSDYGEALTFIPLSLNHSEKSLFSSGTLLYSNKLALVDANSDEALTFNQLKSTVAHGLVRLGINKGESHFLFNSFD</sequence>
<dbReference type="Proteomes" id="UP000607653">
    <property type="component" value="Unassembled WGS sequence"/>
</dbReference>
<gene>
    <name evidence="1" type="ORF">HUJ06_007611</name>
</gene>
<accession>A0A822YWS2</accession>